<dbReference type="PANTHER" id="PTHR42085">
    <property type="entry name" value="F-BOX DOMAIN-CONTAINING PROTEIN"/>
    <property type="match status" value="1"/>
</dbReference>
<dbReference type="EMBL" id="KZ824289">
    <property type="protein sequence ID" value="RAL11264.1"/>
    <property type="molecule type" value="Genomic_DNA"/>
</dbReference>
<gene>
    <name evidence="2" type="ORF">BO97DRAFT_406221</name>
</gene>
<organism evidence="2 3">
    <name type="scientific">Aspergillus homomorphus (strain CBS 101889)</name>
    <dbReference type="NCBI Taxonomy" id="1450537"/>
    <lineage>
        <taxon>Eukaryota</taxon>
        <taxon>Fungi</taxon>
        <taxon>Dikarya</taxon>
        <taxon>Ascomycota</taxon>
        <taxon>Pezizomycotina</taxon>
        <taxon>Eurotiomycetes</taxon>
        <taxon>Eurotiomycetidae</taxon>
        <taxon>Eurotiales</taxon>
        <taxon>Aspergillaceae</taxon>
        <taxon>Aspergillus</taxon>
        <taxon>Aspergillus subgen. Circumdati</taxon>
    </lineage>
</organism>
<feature type="region of interest" description="Disordered" evidence="1">
    <location>
        <begin position="1"/>
        <end position="30"/>
    </location>
</feature>
<proteinExistence type="predicted"/>
<dbReference type="PANTHER" id="PTHR42085:SF2">
    <property type="entry name" value="F-BOX DOMAIN-CONTAINING PROTEIN"/>
    <property type="match status" value="1"/>
</dbReference>
<dbReference type="AlphaFoldDB" id="A0A395HYE6"/>
<dbReference type="Proteomes" id="UP000248961">
    <property type="component" value="Unassembled WGS sequence"/>
</dbReference>
<dbReference type="InterPro" id="IPR038883">
    <property type="entry name" value="AN11006-like"/>
</dbReference>
<dbReference type="GeneID" id="37199661"/>
<evidence type="ECO:0000313" key="3">
    <source>
        <dbReference type="Proteomes" id="UP000248961"/>
    </source>
</evidence>
<protein>
    <recommendedName>
        <fullName evidence="4">F-box domain protein</fullName>
    </recommendedName>
</protein>
<name>A0A395HYE6_ASPHC</name>
<evidence type="ECO:0008006" key="4">
    <source>
        <dbReference type="Google" id="ProtNLM"/>
    </source>
</evidence>
<accession>A0A395HYE6</accession>
<keyword evidence="3" id="KW-1185">Reference proteome</keyword>
<dbReference type="RefSeq" id="XP_025550418.1">
    <property type="nucleotide sequence ID" value="XM_025695372.1"/>
</dbReference>
<reference evidence="2 3" key="1">
    <citation type="submission" date="2018-02" db="EMBL/GenBank/DDBJ databases">
        <title>The genomes of Aspergillus section Nigri reveals drivers in fungal speciation.</title>
        <authorList>
            <consortium name="DOE Joint Genome Institute"/>
            <person name="Vesth T.C."/>
            <person name="Nybo J."/>
            <person name="Theobald S."/>
            <person name="Brandl J."/>
            <person name="Frisvad J.C."/>
            <person name="Nielsen K.F."/>
            <person name="Lyhne E.K."/>
            <person name="Kogle M.E."/>
            <person name="Kuo A."/>
            <person name="Riley R."/>
            <person name="Clum A."/>
            <person name="Nolan M."/>
            <person name="Lipzen A."/>
            <person name="Salamov A."/>
            <person name="Henrissat B."/>
            <person name="Wiebenga A."/>
            <person name="De vries R.P."/>
            <person name="Grigoriev I.V."/>
            <person name="Mortensen U.H."/>
            <person name="Andersen M.R."/>
            <person name="Baker S.E."/>
        </authorList>
    </citation>
    <scope>NUCLEOTIDE SEQUENCE [LARGE SCALE GENOMIC DNA]</scope>
    <source>
        <strain evidence="2 3">CBS 101889</strain>
    </source>
</reference>
<evidence type="ECO:0000313" key="2">
    <source>
        <dbReference type="EMBL" id="RAL11264.1"/>
    </source>
</evidence>
<evidence type="ECO:0000256" key="1">
    <source>
        <dbReference type="SAM" id="MobiDB-lite"/>
    </source>
</evidence>
<sequence>MTSSLSKDLENLSLGGPPPSKVSKNLRPQRKKGKAPIVPFRFFDLPSEIRLRVYHFVLFTPRRRRTMRAAGSVGASSKKNPPLAPVSHRIALFLASRRMHDEAADYFYSTQVFRLFHIQDYSKMPTVRAIAPQYRPSIATIELILGSSWTAPPSSWKVTAALGLEDMVRIRTLKVFLEVDPSHPVFEGFRISRDFYTDFSGDLLHEVLARLPNLEYVEFDGWPSVRKSGALMKRLMHEARAANKKIAWGPERGWTDYDGEEFDEDAYGLKAQEARAEEHRAGQLARLRALMPASFIPEALMPEALMPEAVSVMDS</sequence>
<dbReference type="OrthoDB" id="5372935at2759"/>
<dbReference type="VEuPathDB" id="FungiDB:BO97DRAFT_406221"/>